<dbReference type="InterPro" id="IPR007730">
    <property type="entry name" value="SPOR-like_dom"/>
</dbReference>
<feature type="domain" description="SPOR" evidence="3">
    <location>
        <begin position="206"/>
        <end position="285"/>
    </location>
</feature>
<evidence type="ECO:0000313" key="5">
    <source>
        <dbReference type="Proteomes" id="UP001595692"/>
    </source>
</evidence>
<dbReference type="Gene3D" id="3.30.70.1070">
    <property type="entry name" value="Sporulation related repeat"/>
    <property type="match status" value="1"/>
</dbReference>
<evidence type="ECO:0000313" key="4">
    <source>
        <dbReference type="EMBL" id="MFC3914440.1"/>
    </source>
</evidence>
<gene>
    <name evidence="4" type="ORF">ACFOSS_13320</name>
</gene>
<proteinExistence type="predicted"/>
<dbReference type="RefSeq" id="WP_377153310.1">
    <property type="nucleotide sequence ID" value="NZ_JBHSAF010000014.1"/>
</dbReference>
<feature type="transmembrane region" description="Helical" evidence="2">
    <location>
        <begin position="9"/>
        <end position="27"/>
    </location>
</feature>
<dbReference type="PANTHER" id="PTHR38687:SF1">
    <property type="entry name" value="CELL DIVISION PROTEIN DEDD"/>
    <property type="match status" value="1"/>
</dbReference>
<organism evidence="4 5">
    <name type="scientific">Pseudaeromonas sharmana</name>
    <dbReference type="NCBI Taxonomy" id="328412"/>
    <lineage>
        <taxon>Bacteria</taxon>
        <taxon>Pseudomonadati</taxon>
        <taxon>Pseudomonadota</taxon>
        <taxon>Gammaproteobacteria</taxon>
        <taxon>Aeromonadales</taxon>
        <taxon>Aeromonadaceae</taxon>
        <taxon>Pseudaeromonas</taxon>
    </lineage>
</organism>
<protein>
    <submittedName>
        <fullName evidence="4">SPOR domain-containing protein</fullName>
    </submittedName>
</protein>
<dbReference type="SUPFAM" id="SSF110997">
    <property type="entry name" value="Sporulation related repeat"/>
    <property type="match status" value="1"/>
</dbReference>
<feature type="region of interest" description="Disordered" evidence="1">
    <location>
        <begin position="145"/>
        <end position="165"/>
    </location>
</feature>
<evidence type="ECO:0000256" key="2">
    <source>
        <dbReference type="SAM" id="Phobius"/>
    </source>
</evidence>
<dbReference type="EMBL" id="JBHSAF010000014">
    <property type="protein sequence ID" value="MFC3914440.1"/>
    <property type="molecule type" value="Genomic_DNA"/>
</dbReference>
<evidence type="ECO:0000259" key="3">
    <source>
        <dbReference type="PROSITE" id="PS51724"/>
    </source>
</evidence>
<dbReference type="PANTHER" id="PTHR38687">
    <property type="entry name" value="CELL DIVISION PROTEIN DEDD-RELATED"/>
    <property type="match status" value="1"/>
</dbReference>
<evidence type="ECO:0000256" key="1">
    <source>
        <dbReference type="SAM" id="MobiDB-lite"/>
    </source>
</evidence>
<keyword evidence="2" id="KW-0812">Transmembrane</keyword>
<keyword evidence="2" id="KW-1133">Transmembrane helix</keyword>
<name>A0ABV8CQF6_9GAMM</name>
<comment type="caution">
    <text evidence="4">The sequence shown here is derived from an EMBL/GenBank/DDBJ whole genome shotgun (WGS) entry which is preliminary data.</text>
</comment>
<dbReference type="InterPro" id="IPR036680">
    <property type="entry name" value="SPOR-like_sf"/>
</dbReference>
<reference evidence="5" key="1">
    <citation type="journal article" date="2019" name="Int. J. Syst. Evol. Microbiol.">
        <title>The Global Catalogue of Microorganisms (GCM) 10K type strain sequencing project: providing services to taxonomists for standard genome sequencing and annotation.</title>
        <authorList>
            <consortium name="The Broad Institute Genomics Platform"/>
            <consortium name="The Broad Institute Genome Sequencing Center for Infectious Disease"/>
            <person name="Wu L."/>
            <person name="Ma J."/>
        </authorList>
    </citation>
    <scope>NUCLEOTIDE SEQUENCE [LARGE SCALE GENOMIC DNA]</scope>
    <source>
        <strain evidence="5">CCUG 54939</strain>
    </source>
</reference>
<dbReference type="PROSITE" id="PS51724">
    <property type="entry name" value="SPOR"/>
    <property type="match status" value="1"/>
</dbReference>
<sequence>MATQFQNRLIGTVILVSLGVIFLPDLLTGKHNNPHEPIASVPLNPDEIAVKPSVSAAGGVTGGIVVATSASAGVSSASSTGVAPEGVVVASGHTEQWSVDEVADTTTLNQAQASHVVTTSTSAAQPPAQPKPVVDKKAEIKVAAAPKSNTPEAKTPASAQPVAPVTEKPKLQAGQIKPFVEVDERAPVVASKPTTAPKAAPVTSASASGSAWTIQAGVFSSGENARALMSRLRASGLPANLTPVRSGTSTMYRVTVGPDASRARLEALVPKVSQIAGTSAKIIAYSPLG</sequence>
<dbReference type="Pfam" id="PF05036">
    <property type="entry name" value="SPOR"/>
    <property type="match status" value="1"/>
</dbReference>
<keyword evidence="5" id="KW-1185">Reference proteome</keyword>
<dbReference type="InterPro" id="IPR052521">
    <property type="entry name" value="Cell_div_SPOR-domain"/>
</dbReference>
<dbReference type="Proteomes" id="UP001595692">
    <property type="component" value="Unassembled WGS sequence"/>
</dbReference>
<accession>A0ABV8CQF6</accession>
<keyword evidence="2" id="KW-0472">Membrane</keyword>